<dbReference type="RefSeq" id="WP_034589016.1">
    <property type="nucleotide sequence ID" value="NZ_JRPE02000024.1"/>
</dbReference>
<sequence length="155" mass="18332">MKALEVARYFITLNKEQCLDEPIDLSKLKLQKLLYYAQGYYTALFNKPLFEENIEAWEHGPVVREIYDALKHIEGIYIPTNIYAMSDSEIDLLDKNAKELIEDVFSVMGQYSAWKLRERTHNESPWENNYEKGQNKLIPLEDIKSYFKPYVNVQN</sequence>
<dbReference type="Pfam" id="PF13274">
    <property type="entry name" value="SocA_Panacea"/>
    <property type="match status" value="1"/>
</dbReference>
<dbReference type="Proteomes" id="UP000029921">
    <property type="component" value="Unassembled WGS sequence"/>
</dbReference>
<name>A0A4U8SWJ8_9HELI</name>
<keyword evidence="3" id="KW-1185">Reference proteome</keyword>
<comment type="caution">
    <text evidence="2">The sequence shown here is derived from an EMBL/GenBank/DDBJ whole genome shotgun (WGS) entry which is preliminary data.</text>
</comment>
<accession>A0A4U8SWJ8</accession>
<protein>
    <submittedName>
        <fullName evidence="2">DUF4065 domain-containing protein</fullName>
    </submittedName>
</protein>
<reference evidence="2 3" key="1">
    <citation type="journal article" date="2014" name="Genome Announc.">
        <title>Draft genome sequences of eight enterohepatic helicobacter species isolated from both laboratory and wild rodents.</title>
        <authorList>
            <person name="Sheh A."/>
            <person name="Shen Z."/>
            <person name="Fox J.G."/>
        </authorList>
    </citation>
    <scope>NUCLEOTIDE SEQUENCE [LARGE SCALE GENOMIC DNA]</scope>
    <source>
        <strain evidence="2 3">MIT 96-1001</strain>
    </source>
</reference>
<evidence type="ECO:0000313" key="3">
    <source>
        <dbReference type="Proteomes" id="UP000029921"/>
    </source>
</evidence>
<evidence type="ECO:0000313" key="2">
    <source>
        <dbReference type="EMBL" id="TLD91118.1"/>
    </source>
</evidence>
<dbReference type="AlphaFoldDB" id="A0A4U8SWJ8"/>
<organism evidence="2 3">
    <name type="scientific">Helicobacter magdeburgensis</name>
    <dbReference type="NCBI Taxonomy" id="471858"/>
    <lineage>
        <taxon>Bacteria</taxon>
        <taxon>Pseudomonadati</taxon>
        <taxon>Campylobacterota</taxon>
        <taxon>Epsilonproteobacteria</taxon>
        <taxon>Campylobacterales</taxon>
        <taxon>Helicobacteraceae</taxon>
        <taxon>Helicobacter</taxon>
    </lineage>
</organism>
<gene>
    <name evidence="2" type="ORF">LS74_010240</name>
</gene>
<dbReference type="InterPro" id="IPR025272">
    <property type="entry name" value="SocA_Panacea"/>
</dbReference>
<dbReference type="EMBL" id="JRPE02000024">
    <property type="protein sequence ID" value="TLD91118.1"/>
    <property type="molecule type" value="Genomic_DNA"/>
</dbReference>
<feature type="domain" description="Antitoxin SocA-like Panacea" evidence="1">
    <location>
        <begin position="30"/>
        <end position="127"/>
    </location>
</feature>
<proteinExistence type="predicted"/>
<evidence type="ECO:0000259" key="1">
    <source>
        <dbReference type="Pfam" id="PF13274"/>
    </source>
</evidence>